<reference evidence="1" key="1">
    <citation type="submission" date="2020-10" db="EMBL/GenBank/DDBJ databases">
        <authorList>
            <person name="Castelo-Branco R."/>
            <person name="Eusebio N."/>
            <person name="Adriana R."/>
            <person name="Vieira A."/>
            <person name="Brugerolle De Fraissinette N."/>
            <person name="Rezende De Castro R."/>
            <person name="Schneider M.P."/>
            <person name="Vasconcelos V."/>
            <person name="Leao P.N."/>
        </authorList>
    </citation>
    <scope>NUCLEOTIDE SEQUENCE</scope>
    <source>
        <strain evidence="1">LEGE 04289</strain>
    </source>
</reference>
<evidence type="ECO:0000313" key="1">
    <source>
        <dbReference type="EMBL" id="MBE9218241.1"/>
    </source>
</evidence>
<evidence type="ECO:0000313" key="2">
    <source>
        <dbReference type="Proteomes" id="UP000597867"/>
    </source>
</evidence>
<sequence>MKGLWLESNQLQLRTDIPIPEPPAGEALVRVLCAGICNTDLELIKGYYPYTGIIGHEFVGVVEQGPEHLINQRVVGEINAACGYCRFCRGGQPTHCENRTVLGIVNRNGAFAEYLSLPIENLHIVPENVSTAAATFTEPLAAALEIQQQITLCEDDRVLVVGDGKLGQLIAQTLALTGCELLVVGRHEDKLLNLAARGIKTALANSVKDRYFDVSIDCTGNPEGFNTARRALRPRGTLILKSTYAGNLSLDASALVVDEITLIGSRCGPFVPALELLGTKKVNVQSLIQGIYPLSLGLEAVEKAKTKGVLKVLLEMI</sequence>
<comment type="caution">
    <text evidence="1">The sequence shown here is derived from an EMBL/GenBank/DDBJ whole genome shotgun (WGS) entry which is preliminary data.</text>
</comment>
<name>A0ACC5PZF3_DOLFA</name>
<dbReference type="EMBL" id="JADEWF010000012">
    <property type="protein sequence ID" value="MBE9218241.1"/>
    <property type="molecule type" value="Genomic_DNA"/>
</dbReference>
<keyword evidence="2" id="KW-1185">Reference proteome</keyword>
<proteinExistence type="predicted"/>
<organism evidence="1 2">
    <name type="scientific">Dolichospermum flos-aquae LEGE 04289</name>
    <dbReference type="NCBI Taxonomy" id="1828708"/>
    <lineage>
        <taxon>Bacteria</taxon>
        <taxon>Bacillati</taxon>
        <taxon>Cyanobacteriota</taxon>
        <taxon>Cyanophyceae</taxon>
        <taxon>Nostocales</taxon>
        <taxon>Aphanizomenonaceae</taxon>
        <taxon>Dolichospermum</taxon>
    </lineage>
</organism>
<protein>
    <submittedName>
        <fullName evidence="1">Alcohol dehydrogenase catalytic domain-containing protein</fullName>
    </submittedName>
</protein>
<dbReference type="Proteomes" id="UP000597867">
    <property type="component" value="Unassembled WGS sequence"/>
</dbReference>
<gene>
    <name evidence="1" type="ORF">IQ222_05425</name>
</gene>
<accession>A0ACC5PZF3</accession>